<protein>
    <submittedName>
        <fullName evidence="2">Ies1 protein</fullName>
    </submittedName>
</protein>
<dbReference type="PANTHER" id="PTHR37287">
    <property type="entry name" value="INO EIGHTY SUBUNIT 1"/>
    <property type="match status" value="1"/>
</dbReference>
<feature type="compositionally biased region" description="Low complexity" evidence="1">
    <location>
        <begin position="84"/>
        <end position="110"/>
    </location>
</feature>
<accession>A0AAV5QUE8</accession>
<feature type="compositionally biased region" description="Low complexity" evidence="1">
    <location>
        <begin position="175"/>
        <end position="187"/>
    </location>
</feature>
<feature type="compositionally biased region" description="Basic and acidic residues" evidence="1">
    <location>
        <begin position="542"/>
        <end position="557"/>
    </location>
</feature>
<organism evidence="2 3">
    <name type="scientific">Saccharomycopsis crataegensis</name>
    <dbReference type="NCBI Taxonomy" id="43959"/>
    <lineage>
        <taxon>Eukaryota</taxon>
        <taxon>Fungi</taxon>
        <taxon>Dikarya</taxon>
        <taxon>Ascomycota</taxon>
        <taxon>Saccharomycotina</taxon>
        <taxon>Saccharomycetes</taxon>
        <taxon>Saccharomycopsidaceae</taxon>
        <taxon>Saccharomycopsis</taxon>
    </lineage>
</organism>
<dbReference type="Proteomes" id="UP001360560">
    <property type="component" value="Unassembled WGS sequence"/>
</dbReference>
<dbReference type="GO" id="GO:0031011">
    <property type="term" value="C:Ino80 complex"/>
    <property type="evidence" value="ECO:0007669"/>
    <property type="project" value="InterPro"/>
</dbReference>
<evidence type="ECO:0000313" key="3">
    <source>
        <dbReference type="Proteomes" id="UP001360560"/>
    </source>
</evidence>
<comment type="caution">
    <text evidence="2">The sequence shown here is derived from an EMBL/GenBank/DDBJ whole genome shotgun (WGS) entry which is preliminary data.</text>
</comment>
<evidence type="ECO:0000256" key="1">
    <source>
        <dbReference type="SAM" id="MobiDB-lite"/>
    </source>
</evidence>
<name>A0AAV5QUE8_9ASCO</name>
<keyword evidence="3" id="KW-1185">Reference proteome</keyword>
<feature type="region of interest" description="Disordered" evidence="1">
    <location>
        <begin position="1"/>
        <end position="188"/>
    </location>
</feature>
<feature type="compositionally biased region" description="Polar residues" evidence="1">
    <location>
        <begin position="26"/>
        <end position="41"/>
    </location>
</feature>
<dbReference type="AlphaFoldDB" id="A0AAV5QUE8"/>
<dbReference type="GeneID" id="90076338"/>
<evidence type="ECO:0000313" key="2">
    <source>
        <dbReference type="EMBL" id="GMM38349.1"/>
    </source>
</evidence>
<gene>
    <name evidence="2" type="ORF">DASC09_056880</name>
</gene>
<proteinExistence type="predicted"/>
<feature type="compositionally biased region" description="Polar residues" evidence="1">
    <location>
        <begin position="66"/>
        <end position="82"/>
    </location>
</feature>
<dbReference type="InterPro" id="IPR038014">
    <property type="entry name" value="Ies1"/>
</dbReference>
<feature type="compositionally biased region" description="Basic and acidic residues" evidence="1">
    <location>
        <begin position="1"/>
        <end position="14"/>
    </location>
</feature>
<feature type="compositionally biased region" description="Acidic residues" evidence="1">
    <location>
        <begin position="56"/>
        <end position="65"/>
    </location>
</feature>
<reference evidence="2 3" key="1">
    <citation type="journal article" date="2023" name="Elife">
        <title>Identification of key yeast species and microbe-microbe interactions impacting larval growth of Drosophila in the wild.</title>
        <authorList>
            <person name="Mure A."/>
            <person name="Sugiura Y."/>
            <person name="Maeda R."/>
            <person name="Honda K."/>
            <person name="Sakurai N."/>
            <person name="Takahashi Y."/>
            <person name="Watada M."/>
            <person name="Katoh T."/>
            <person name="Gotoh A."/>
            <person name="Gotoh Y."/>
            <person name="Taniguchi I."/>
            <person name="Nakamura K."/>
            <person name="Hayashi T."/>
            <person name="Katayama T."/>
            <person name="Uemura T."/>
            <person name="Hattori Y."/>
        </authorList>
    </citation>
    <scope>NUCLEOTIDE SEQUENCE [LARGE SCALE GENOMIC DNA]</scope>
    <source>
        <strain evidence="2 3">SC-9</strain>
    </source>
</reference>
<feature type="compositionally biased region" description="Basic and acidic residues" evidence="1">
    <location>
        <begin position="599"/>
        <end position="609"/>
    </location>
</feature>
<dbReference type="EMBL" id="BTFZ01000019">
    <property type="protein sequence ID" value="GMM38349.1"/>
    <property type="molecule type" value="Genomic_DNA"/>
</dbReference>
<dbReference type="PANTHER" id="PTHR37287:SF1">
    <property type="entry name" value="INO EIGHTY SUBUNIT 1"/>
    <property type="match status" value="1"/>
</dbReference>
<feature type="region of interest" description="Disordered" evidence="1">
    <location>
        <begin position="530"/>
        <end position="609"/>
    </location>
</feature>
<feature type="compositionally biased region" description="Low complexity" evidence="1">
    <location>
        <begin position="118"/>
        <end position="129"/>
    </location>
</feature>
<feature type="compositionally biased region" description="Low complexity" evidence="1">
    <location>
        <begin position="565"/>
        <end position="587"/>
    </location>
</feature>
<dbReference type="RefSeq" id="XP_064855345.1">
    <property type="nucleotide sequence ID" value="XM_064999273.1"/>
</dbReference>
<sequence>MSMRSHYDPIHDTNGEQPQQPRPQQTRVNISSLLAENNPSLEPSEPVEIYNHESDSTIDTDEEQMNDQADVSTMSQQHTFITENPGPFNNNSSDDNNSKQQQQQQQQQQQAPPPPPAGTFSSTTSTPTKLPSVKIPIDGMINAPKLPSPLKKSMNADPFASPIATGGGNSDINHHNNNNNNNNNNINTVAGDSSTITDANGSFVNSFQNTGANKRTNQTLLISAKSFHIKKKDGQPLWREDIQYDFLSEVFHNDVVAFTSPYQLSPSGGVQKVNFADLYISTMAYSNKTSKVLRERLLTDKTMSIPVCMVSLLVNVGRMNTTVNFVPEMKSQLRTFHSIPSLQQGKSHDNKILQDSPRLKSILKSWSEAKKHPTKFEELFNQPLVPDTKFPKTNVINLIFMLCCYEHLIFQHFDPVNLENGTSRNFVSESPSFLGEDLTKPDQAPFNCLFLNFKTTPKSRAQRFLWLLYNYLETNLTKEEILNNPFKDPENPLSIPALVPIPDGMNFDIDTPQEVEYAKTMEEVRMNFLKTDGNPDLMENGNKSEKSKDDGGSEKPKKGGRAVRNSGKSAKAAGNNGNNNNNTNNNKKVGDSKNNTAKPKPDDIHKEIFKNNKARSKFQRHYNGNIMYSTHSILNDELIEEEDAKFDGDGKIVSREVGNRKKRYNGDFGEFATTCLKMFKAGKNYHEAHYLEQAKNGENEVKVELKLGEDGTTISGFSIDI</sequence>